<dbReference type="InParanoid" id="A0A251U0D1"/>
<dbReference type="Proteomes" id="UP000215914">
    <property type="component" value="Chromosome 9"/>
</dbReference>
<dbReference type="AlphaFoldDB" id="A0A251U0D1"/>
<organism evidence="1 2">
    <name type="scientific">Helianthus annuus</name>
    <name type="common">Common sunflower</name>
    <dbReference type="NCBI Taxonomy" id="4232"/>
    <lineage>
        <taxon>Eukaryota</taxon>
        <taxon>Viridiplantae</taxon>
        <taxon>Streptophyta</taxon>
        <taxon>Embryophyta</taxon>
        <taxon>Tracheophyta</taxon>
        <taxon>Spermatophyta</taxon>
        <taxon>Magnoliopsida</taxon>
        <taxon>eudicotyledons</taxon>
        <taxon>Gunneridae</taxon>
        <taxon>Pentapetalae</taxon>
        <taxon>asterids</taxon>
        <taxon>campanulids</taxon>
        <taxon>Asterales</taxon>
        <taxon>Asteraceae</taxon>
        <taxon>Asteroideae</taxon>
        <taxon>Heliantheae alliance</taxon>
        <taxon>Heliantheae</taxon>
        <taxon>Helianthus</taxon>
    </lineage>
</organism>
<gene>
    <name evidence="1" type="ORF">HannXRQ_Chr09g0275851</name>
</gene>
<accession>A0A251U0D1</accession>
<dbReference type="EMBL" id="CM007898">
    <property type="protein sequence ID" value="OTG16847.1"/>
    <property type="molecule type" value="Genomic_DNA"/>
</dbReference>
<evidence type="ECO:0000313" key="1">
    <source>
        <dbReference type="EMBL" id="OTG16847.1"/>
    </source>
</evidence>
<reference evidence="2" key="1">
    <citation type="journal article" date="2017" name="Nature">
        <title>The sunflower genome provides insights into oil metabolism, flowering and Asterid evolution.</title>
        <authorList>
            <person name="Badouin H."/>
            <person name="Gouzy J."/>
            <person name="Grassa C.J."/>
            <person name="Murat F."/>
            <person name="Staton S.E."/>
            <person name="Cottret L."/>
            <person name="Lelandais-Briere C."/>
            <person name="Owens G.L."/>
            <person name="Carrere S."/>
            <person name="Mayjonade B."/>
            <person name="Legrand L."/>
            <person name="Gill N."/>
            <person name="Kane N.C."/>
            <person name="Bowers J.E."/>
            <person name="Hubner S."/>
            <person name="Bellec A."/>
            <person name="Berard A."/>
            <person name="Berges H."/>
            <person name="Blanchet N."/>
            <person name="Boniface M.C."/>
            <person name="Brunel D."/>
            <person name="Catrice O."/>
            <person name="Chaidir N."/>
            <person name="Claudel C."/>
            <person name="Donnadieu C."/>
            <person name="Faraut T."/>
            <person name="Fievet G."/>
            <person name="Helmstetter N."/>
            <person name="King M."/>
            <person name="Knapp S.J."/>
            <person name="Lai Z."/>
            <person name="Le Paslier M.C."/>
            <person name="Lippi Y."/>
            <person name="Lorenzon L."/>
            <person name="Mandel J.R."/>
            <person name="Marage G."/>
            <person name="Marchand G."/>
            <person name="Marquand E."/>
            <person name="Bret-Mestries E."/>
            <person name="Morien E."/>
            <person name="Nambeesan S."/>
            <person name="Nguyen T."/>
            <person name="Pegot-Espagnet P."/>
            <person name="Pouilly N."/>
            <person name="Raftis F."/>
            <person name="Sallet E."/>
            <person name="Schiex T."/>
            <person name="Thomas J."/>
            <person name="Vandecasteele C."/>
            <person name="Vares D."/>
            <person name="Vear F."/>
            <person name="Vautrin S."/>
            <person name="Crespi M."/>
            <person name="Mangin B."/>
            <person name="Burke J.M."/>
            <person name="Salse J."/>
            <person name="Munos S."/>
            <person name="Vincourt P."/>
            <person name="Rieseberg L.H."/>
            <person name="Langlade N.B."/>
        </authorList>
    </citation>
    <scope>NUCLEOTIDE SEQUENCE [LARGE SCALE GENOMIC DNA]</scope>
    <source>
        <strain evidence="2">cv. SF193</strain>
    </source>
</reference>
<name>A0A251U0D1_HELAN</name>
<keyword evidence="2" id="KW-1185">Reference proteome</keyword>
<sequence length="95" mass="11166">MRWLKAYRQTLPGDKDKKGRKGRRIRFQRSYFAFNVLRYSRFGSNGHKESVTTVIYRVQISTRQNRLRGCDAVFVNPVGHSQITITLVSAAHRYF</sequence>
<protein>
    <submittedName>
        <fullName evidence="1">Uncharacterized protein</fullName>
    </submittedName>
</protein>
<evidence type="ECO:0000313" key="2">
    <source>
        <dbReference type="Proteomes" id="UP000215914"/>
    </source>
</evidence>
<proteinExistence type="predicted"/>